<dbReference type="RefSeq" id="WP_219764174.1">
    <property type="nucleotide sequence ID" value="NZ_JAHYBZ010000006.1"/>
</dbReference>
<dbReference type="Proteomes" id="UP001196565">
    <property type="component" value="Unassembled WGS sequence"/>
</dbReference>
<comment type="caution">
    <text evidence="1">The sequence shown here is derived from an EMBL/GenBank/DDBJ whole genome shotgun (WGS) entry which is preliminary data.</text>
</comment>
<keyword evidence="2" id="KW-1185">Reference proteome</keyword>
<gene>
    <name evidence="1" type="ORF">KPL78_17000</name>
</gene>
<evidence type="ECO:0008006" key="3">
    <source>
        <dbReference type="Google" id="ProtNLM"/>
    </source>
</evidence>
<dbReference type="EMBL" id="JAHYBZ010000006">
    <property type="protein sequence ID" value="MBW6399559.1"/>
    <property type="molecule type" value="Genomic_DNA"/>
</dbReference>
<dbReference type="SUPFAM" id="SSF54001">
    <property type="entry name" value="Cysteine proteinases"/>
    <property type="match status" value="1"/>
</dbReference>
<name>A0ABS7AEG5_9PROT</name>
<dbReference type="InterPro" id="IPR038765">
    <property type="entry name" value="Papain-like_cys_pep_sf"/>
</dbReference>
<dbReference type="Gene3D" id="3.90.70.20">
    <property type="match status" value="1"/>
</dbReference>
<reference evidence="1 2" key="1">
    <citation type="submission" date="2021-07" db="EMBL/GenBank/DDBJ databases">
        <authorList>
            <person name="So Y."/>
        </authorList>
    </citation>
    <scope>NUCLEOTIDE SEQUENCE [LARGE SCALE GENOMIC DNA]</scope>
    <source>
        <strain evidence="1 2">HJA6</strain>
    </source>
</reference>
<proteinExistence type="predicted"/>
<accession>A0ABS7AEG5</accession>
<evidence type="ECO:0000313" key="1">
    <source>
        <dbReference type="EMBL" id="MBW6399559.1"/>
    </source>
</evidence>
<protein>
    <recommendedName>
        <fullName evidence="3">Peptidase C58 YopT-type domain-containing protein</fullName>
    </recommendedName>
</protein>
<evidence type="ECO:0000313" key="2">
    <source>
        <dbReference type="Proteomes" id="UP001196565"/>
    </source>
</evidence>
<sequence length="220" mass="24244">MQPDIGFGEGIGQDFWLEPVIDRLLSGGICMALVFEWAKGYVNGGDPQNLLGSLFDQEGPGWQHMLSFQRAYDYTWFDVGRHQTYADFHQTIGKASASFIPQAGRRVGMTVKPVLDTPSALMCRQRLQAMTAGEVLMLLIDGDGDGATGEAHGVWGHVVGLSWCYGQSGMRPRFFDPNTGFYTIDDPGQIGAEVMAKLTQFYTATHGLNIKGYSLFEFGR</sequence>
<organism evidence="1 2">
    <name type="scientific">Roseomonas alba</name>
    <dbReference type="NCBI Taxonomy" id="2846776"/>
    <lineage>
        <taxon>Bacteria</taxon>
        <taxon>Pseudomonadati</taxon>
        <taxon>Pseudomonadota</taxon>
        <taxon>Alphaproteobacteria</taxon>
        <taxon>Acetobacterales</taxon>
        <taxon>Roseomonadaceae</taxon>
        <taxon>Roseomonas</taxon>
    </lineage>
</organism>